<protein>
    <recommendedName>
        <fullName evidence="5">Secreted protein</fullName>
    </recommendedName>
</protein>
<keyword evidence="2" id="KW-0732">Signal</keyword>
<dbReference type="EMBL" id="JEMB01001040">
    <property type="protein sequence ID" value="KYF91262.1"/>
    <property type="molecule type" value="Genomic_DNA"/>
</dbReference>
<accession>A0A150SFK8</accession>
<feature type="region of interest" description="Disordered" evidence="1">
    <location>
        <begin position="23"/>
        <end position="72"/>
    </location>
</feature>
<evidence type="ECO:0000256" key="1">
    <source>
        <dbReference type="SAM" id="MobiDB-lite"/>
    </source>
</evidence>
<dbReference type="Proteomes" id="UP000075635">
    <property type="component" value="Unassembled WGS sequence"/>
</dbReference>
<evidence type="ECO:0000313" key="4">
    <source>
        <dbReference type="Proteomes" id="UP000075635"/>
    </source>
</evidence>
<dbReference type="AlphaFoldDB" id="A0A150SFK8"/>
<gene>
    <name evidence="3" type="ORF">BE17_06825</name>
</gene>
<feature type="compositionally biased region" description="Gly residues" evidence="1">
    <location>
        <begin position="53"/>
        <end position="66"/>
    </location>
</feature>
<feature type="signal peptide" evidence="2">
    <location>
        <begin position="1"/>
        <end position="19"/>
    </location>
</feature>
<proteinExistence type="predicted"/>
<reference evidence="3 4" key="1">
    <citation type="submission" date="2014-02" db="EMBL/GenBank/DDBJ databases">
        <title>The small core and large imbalanced accessory genome model reveals a collaborative survival strategy of Sorangium cellulosum strains in nature.</title>
        <authorList>
            <person name="Han K."/>
            <person name="Peng R."/>
            <person name="Blom J."/>
            <person name="Li Y.-Z."/>
        </authorList>
    </citation>
    <scope>NUCLEOTIDE SEQUENCE [LARGE SCALE GENOMIC DNA]</scope>
    <source>
        <strain evidence="3 4">So0011-07</strain>
    </source>
</reference>
<evidence type="ECO:0000256" key="2">
    <source>
        <dbReference type="SAM" id="SignalP"/>
    </source>
</evidence>
<comment type="caution">
    <text evidence="3">The sequence shown here is derived from an EMBL/GenBank/DDBJ whole genome shotgun (WGS) entry which is preliminary data.</text>
</comment>
<sequence length="117" mass="11529">MLHRVLLSTSLLVLFGSLATGCQSAPAGAPTSPPPAEGGRGAEAEEALSLDDAGGGSAPTGAGGAAGTAEPQGCGTDSPLLKYVGHSQGDCARIRFACEPGWSYFSDDCGCGCTKQP</sequence>
<dbReference type="PROSITE" id="PS51257">
    <property type="entry name" value="PROKAR_LIPOPROTEIN"/>
    <property type="match status" value="1"/>
</dbReference>
<evidence type="ECO:0008006" key="5">
    <source>
        <dbReference type="Google" id="ProtNLM"/>
    </source>
</evidence>
<name>A0A150SFK8_SORCE</name>
<feature type="chain" id="PRO_5007568962" description="Secreted protein" evidence="2">
    <location>
        <begin position="20"/>
        <end position="117"/>
    </location>
</feature>
<organism evidence="3 4">
    <name type="scientific">Sorangium cellulosum</name>
    <name type="common">Polyangium cellulosum</name>
    <dbReference type="NCBI Taxonomy" id="56"/>
    <lineage>
        <taxon>Bacteria</taxon>
        <taxon>Pseudomonadati</taxon>
        <taxon>Myxococcota</taxon>
        <taxon>Polyangia</taxon>
        <taxon>Polyangiales</taxon>
        <taxon>Polyangiaceae</taxon>
        <taxon>Sorangium</taxon>
    </lineage>
</organism>
<evidence type="ECO:0000313" key="3">
    <source>
        <dbReference type="EMBL" id="KYF91262.1"/>
    </source>
</evidence>